<keyword evidence="4" id="KW-0347">Helicase</keyword>
<keyword evidence="2" id="KW-0547">Nucleotide-binding</keyword>
<evidence type="ECO:0000259" key="11">
    <source>
        <dbReference type="PROSITE" id="PS51217"/>
    </source>
</evidence>
<dbReference type="GO" id="GO:0016787">
    <property type="term" value="F:hydrolase activity"/>
    <property type="evidence" value="ECO:0007669"/>
    <property type="project" value="UniProtKB-KW"/>
</dbReference>
<evidence type="ECO:0000256" key="3">
    <source>
        <dbReference type="ARBA" id="ARBA00022801"/>
    </source>
</evidence>
<comment type="catalytic activity">
    <reaction evidence="9">
        <text>ATP + H2O = ADP + phosphate + H(+)</text>
        <dbReference type="Rhea" id="RHEA:13065"/>
        <dbReference type="ChEBI" id="CHEBI:15377"/>
        <dbReference type="ChEBI" id="CHEBI:15378"/>
        <dbReference type="ChEBI" id="CHEBI:30616"/>
        <dbReference type="ChEBI" id="CHEBI:43474"/>
        <dbReference type="ChEBI" id="CHEBI:456216"/>
        <dbReference type="EC" id="5.6.2.4"/>
    </reaction>
</comment>
<dbReference type="AlphaFoldDB" id="A0A6J6I9L3"/>
<evidence type="ECO:0000256" key="4">
    <source>
        <dbReference type="ARBA" id="ARBA00022806"/>
    </source>
</evidence>
<dbReference type="GO" id="GO:0005829">
    <property type="term" value="C:cytosol"/>
    <property type="evidence" value="ECO:0007669"/>
    <property type="project" value="TreeGrafter"/>
</dbReference>
<keyword evidence="5" id="KW-0067">ATP-binding</keyword>
<sequence>MSALIESLDENQRKVALALVGPVRVLAGAGSGKTRAITHRIAYGVETGVYSAEKVLALSFTVKAAGEMRSRLSELGVEGVACRTFHSAAMRQLAHFWPDLIGGDLPKVLHSKAATLKRAAAQLNIRATDELLRGIAAEIEWRKVRLLSMEDYEAALPNRPLPGGLSVDATLALVQKYEDLKDDQRNLDFEDTLIATLGMLNSEKWVADRVHEQFRFFVIDEYQDVSPVQRALLDAWRGTHSEVCVVGDPNQTVFGFAGASDEHLLRFESEFPGATTVELDRNYRSTPEIVRLANSTVPNSPLELVSMRESGPMPGVIGSATDEDEARAIGTAIRAAIEAGTDPADIAVLYRINVQSLVLEQILGEMRIPFRVRGGRFFDEPVVTQALVLVRGRLQTDPTARARDTMALILRENLGWLSKPPVNPVERHTWNIMSALAQIAENLPETATVIDLAADLKHRTDNEMEPAVSAVTLSTTHNAKGLEWDTVFVIGMSEGLFPLSYSMGDGPMQEERRLAYVAFTRAERSLTLSWAERQKASGPLRTRSRFIPEHLG</sequence>
<feature type="domain" description="UvrD-like helicase ATP-binding" evidence="10">
    <location>
        <begin position="6"/>
        <end position="286"/>
    </location>
</feature>
<reference evidence="12" key="1">
    <citation type="submission" date="2020-05" db="EMBL/GenBank/DDBJ databases">
        <authorList>
            <person name="Chiriac C."/>
            <person name="Salcher M."/>
            <person name="Ghai R."/>
            <person name="Kavagutti S V."/>
        </authorList>
    </citation>
    <scope>NUCLEOTIDE SEQUENCE</scope>
</reference>
<dbReference type="InterPro" id="IPR027417">
    <property type="entry name" value="P-loop_NTPase"/>
</dbReference>
<dbReference type="GO" id="GO:0043138">
    <property type="term" value="F:3'-5' DNA helicase activity"/>
    <property type="evidence" value="ECO:0007669"/>
    <property type="project" value="UniProtKB-EC"/>
</dbReference>
<keyword evidence="6" id="KW-0413">Isomerase</keyword>
<evidence type="ECO:0000259" key="10">
    <source>
        <dbReference type="PROSITE" id="PS51198"/>
    </source>
</evidence>
<name>A0A6J6I9L3_9ZZZZ</name>
<evidence type="ECO:0000256" key="5">
    <source>
        <dbReference type="ARBA" id="ARBA00022840"/>
    </source>
</evidence>
<dbReference type="InterPro" id="IPR014017">
    <property type="entry name" value="DNA_helicase_UvrD-like_C"/>
</dbReference>
<dbReference type="PROSITE" id="PS51217">
    <property type="entry name" value="UVRD_HELICASE_CTER"/>
    <property type="match status" value="1"/>
</dbReference>
<dbReference type="InterPro" id="IPR013986">
    <property type="entry name" value="DExx_box_DNA_helicase_dom_sf"/>
</dbReference>
<dbReference type="InterPro" id="IPR014016">
    <property type="entry name" value="UvrD-like_ATP-bd"/>
</dbReference>
<dbReference type="Pfam" id="PF13361">
    <property type="entry name" value="UvrD_C"/>
    <property type="match status" value="2"/>
</dbReference>
<evidence type="ECO:0000256" key="7">
    <source>
        <dbReference type="ARBA" id="ARBA00034617"/>
    </source>
</evidence>
<dbReference type="EC" id="5.6.2.4" evidence="8"/>
<dbReference type="PANTHER" id="PTHR11070">
    <property type="entry name" value="UVRD / RECB / PCRA DNA HELICASE FAMILY MEMBER"/>
    <property type="match status" value="1"/>
</dbReference>
<dbReference type="Pfam" id="PF00580">
    <property type="entry name" value="UvrD-helicase"/>
    <property type="match status" value="1"/>
</dbReference>
<evidence type="ECO:0000256" key="2">
    <source>
        <dbReference type="ARBA" id="ARBA00022741"/>
    </source>
</evidence>
<dbReference type="PROSITE" id="PS51198">
    <property type="entry name" value="UVRD_HELICASE_ATP_BIND"/>
    <property type="match status" value="1"/>
</dbReference>
<dbReference type="EMBL" id="CAEZVJ010000015">
    <property type="protein sequence ID" value="CAB4623232.1"/>
    <property type="molecule type" value="Genomic_DNA"/>
</dbReference>
<keyword evidence="3" id="KW-0378">Hydrolase</keyword>
<feature type="domain" description="UvrD-like helicase C-terminal" evidence="11">
    <location>
        <begin position="287"/>
        <end position="524"/>
    </location>
</feature>
<evidence type="ECO:0000313" key="12">
    <source>
        <dbReference type="EMBL" id="CAB4623232.1"/>
    </source>
</evidence>
<accession>A0A6J6I9L3</accession>
<dbReference type="GO" id="GO:0005524">
    <property type="term" value="F:ATP binding"/>
    <property type="evidence" value="ECO:0007669"/>
    <property type="project" value="UniProtKB-KW"/>
</dbReference>
<dbReference type="GO" id="GO:0000725">
    <property type="term" value="P:recombinational repair"/>
    <property type="evidence" value="ECO:0007669"/>
    <property type="project" value="TreeGrafter"/>
</dbReference>
<evidence type="ECO:0000256" key="1">
    <source>
        <dbReference type="ARBA" id="ARBA00009922"/>
    </source>
</evidence>
<evidence type="ECO:0000256" key="8">
    <source>
        <dbReference type="ARBA" id="ARBA00034808"/>
    </source>
</evidence>
<comment type="catalytic activity">
    <reaction evidence="7">
        <text>Couples ATP hydrolysis with the unwinding of duplex DNA by translocating in the 3'-5' direction.</text>
        <dbReference type="EC" id="5.6.2.4"/>
    </reaction>
</comment>
<evidence type="ECO:0000256" key="9">
    <source>
        <dbReference type="ARBA" id="ARBA00048988"/>
    </source>
</evidence>
<dbReference type="InterPro" id="IPR000212">
    <property type="entry name" value="DNA_helicase_UvrD/REP"/>
</dbReference>
<gene>
    <name evidence="12" type="ORF">UFOPK1961_00242</name>
</gene>
<dbReference type="SUPFAM" id="SSF52540">
    <property type="entry name" value="P-loop containing nucleoside triphosphate hydrolases"/>
    <property type="match status" value="1"/>
</dbReference>
<dbReference type="GO" id="GO:0003677">
    <property type="term" value="F:DNA binding"/>
    <property type="evidence" value="ECO:0007669"/>
    <property type="project" value="InterPro"/>
</dbReference>
<dbReference type="Gene3D" id="3.40.50.300">
    <property type="entry name" value="P-loop containing nucleotide triphosphate hydrolases"/>
    <property type="match status" value="3"/>
</dbReference>
<dbReference type="CDD" id="cd17932">
    <property type="entry name" value="DEXQc_UvrD"/>
    <property type="match status" value="1"/>
</dbReference>
<dbReference type="GO" id="GO:0033202">
    <property type="term" value="C:DNA helicase complex"/>
    <property type="evidence" value="ECO:0007669"/>
    <property type="project" value="TreeGrafter"/>
</dbReference>
<comment type="similarity">
    <text evidence="1">Belongs to the helicase family. UvrD subfamily.</text>
</comment>
<dbReference type="PANTHER" id="PTHR11070:SF69">
    <property type="entry name" value="ATP-DEPENDENT DNA HELICASE UVRD2"/>
    <property type="match status" value="1"/>
</dbReference>
<evidence type="ECO:0000256" key="6">
    <source>
        <dbReference type="ARBA" id="ARBA00023235"/>
    </source>
</evidence>
<organism evidence="12">
    <name type="scientific">freshwater metagenome</name>
    <dbReference type="NCBI Taxonomy" id="449393"/>
    <lineage>
        <taxon>unclassified sequences</taxon>
        <taxon>metagenomes</taxon>
        <taxon>ecological metagenomes</taxon>
    </lineage>
</organism>
<protein>
    <recommendedName>
        <fullName evidence="8">DNA 3'-5' helicase</fullName>
        <ecNumber evidence="8">5.6.2.4</ecNumber>
    </recommendedName>
</protein>
<dbReference type="Gene3D" id="1.10.10.160">
    <property type="match status" value="1"/>
</dbReference>
<proteinExistence type="inferred from homology"/>